<reference evidence="2" key="2">
    <citation type="journal article" date="2000" name="Genome Res.">
        <title>Normalization and subtraction of cap-trapper-selected cDNAs to prepare full-length cDNA libraries for rapid discovery of new genes.</title>
        <authorList>
            <person name="Carninci P."/>
            <person name="Shibata Y."/>
            <person name="Hayatsu N."/>
            <person name="Sugahara Y."/>
            <person name="Shibata K."/>
            <person name="Itoh M."/>
            <person name="Konno H."/>
            <person name="Okazaki Y."/>
            <person name="Muramatsu M."/>
            <person name="Hayashizaki Y."/>
        </authorList>
    </citation>
    <scope>NUCLEOTIDE SEQUENCE</scope>
    <source>
        <strain evidence="2">C57BL/6J</strain>
        <tissue evidence="2">Hypothalamus</tissue>
    </source>
</reference>
<reference evidence="2" key="8">
    <citation type="journal article" date="2005" name="Science">
        <title>Antisense Transcription in the Mammalian Transcriptome.</title>
        <authorList>
            <consortium name="RIKEN Genome Exploration Research Group and Genome Science Group (Genome Network Project Core Group) and the FANTOM Consortium"/>
        </authorList>
    </citation>
    <scope>NUCLEOTIDE SEQUENCE</scope>
    <source>
        <strain evidence="2">C57BL/6J</strain>
        <tissue evidence="2">Hypothalamus</tissue>
    </source>
</reference>
<reference evidence="2" key="3">
    <citation type="journal article" date="2000" name="Genome Res.">
        <title>RIKEN integrated sequence analysis (RISA) system--384-format sequencing pipeline with 384 multicapillary sequencer.</title>
        <authorList>
            <person name="Shibata K."/>
            <person name="Itoh M."/>
            <person name="Aizawa K."/>
            <person name="Nagaoka S."/>
            <person name="Sasaki N."/>
            <person name="Carninci P."/>
            <person name="Konno H."/>
            <person name="Akiyama J."/>
            <person name="Nishi K."/>
            <person name="Kitsunai T."/>
            <person name="Tashiro H."/>
            <person name="Itoh M."/>
            <person name="Sumi N."/>
            <person name="Ishii Y."/>
            <person name="Nakamura S."/>
            <person name="Hazama M."/>
            <person name="Nishine T."/>
            <person name="Harada A."/>
            <person name="Yamamoto R."/>
            <person name="Matsumoto H."/>
            <person name="Sakaguchi S."/>
            <person name="Ikegami T."/>
            <person name="Kashiwagi K."/>
            <person name="Fujiwake S."/>
            <person name="Inoue K."/>
            <person name="Togawa Y."/>
            <person name="Izawa M."/>
            <person name="Ohara E."/>
            <person name="Watahiki M."/>
            <person name="Yoneda Y."/>
            <person name="Ishikawa T."/>
            <person name="Ozawa K."/>
            <person name="Tanaka T."/>
            <person name="Matsuura S."/>
            <person name="Kawai J."/>
            <person name="Okazaki Y."/>
            <person name="Muramatsu M."/>
            <person name="Inoue Y."/>
            <person name="Kira A."/>
            <person name="Hayashizaki Y."/>
        </authorList>
    </citation>
    <scope>NUCLEOTIDE SEQUENCE</scope>
    <source>
        <strain evidence="2">C57BL/6J</strain>
        <tissue evidence="2">Hypothalamus</tissue>
    </source>
</reference>
<keyword evidence="1" id="KW-0472">Membrane</keyword>
<sequence>MQKACGALEAPGPGDLFPPLCSQHRKMGLGNSFWFSGFVLLWFWSGFCIFLFFLGFIFSFFSFFFFLLLSCHSPSQKPPSTLLI</sequence>
<protein>
    <submittedName>
        <fullName evidence="2">Uncharacterized protein</fullName>
    </submittedName>
</protein>
<feature type="transmembrane region" description="Helical" evidence="1">
    <location>
        <begin position="41"/>
        <end position="69"/>
    </location>
</feature>
<reference evidence="2" key="1">
    <citation type="journal article" date="1999" name="Methods Enzymol.">
        <title>High-efficiency full-length cDNA cloning.</title>
        <authorList>
            <person name="Carninci P."/>
            <person name="Hayashizaki Y."/>
        </authorList>
    </citation>
    <scope>NUCLEOTIDE SEQUENCE</scope>
    <source>
        <strain evidence="2">C57BL/6J</strain>
        <tissue evidence="2">Hypothalamus</tissue>
    </source>
</reference>
<evidence type="ECO:0000256" key="1">
    <source>
        <dbReference type="SAM" id="Phobius"/>
    </source>
</evidence>
<keyword evidence="1" id="KW-1133">Transmembrane helix</keyword>
<proteinExistence type="evidence at transcript level"/>
<reference evidence="2" key="7">
    <citation type="journal article" date="2005" name="Science">
        <title>The Transcriptional Landscape of the Mammalian Genome.</title>
        <authorList>
            <consortium name="The FANTOM Consortium"/>
            <consortium name="Riken Genome Exploration Research Group and Genome Science Group (Genome Network Project Core Group)"/>
        </authorList>
    </citation>
    <scope>NUCLEOTIDE SEQUENCE</scope>
    <source>
        <strain evidence="2">C57BL/6J</strain>
        <tissue evidence="2">Hypothalamus</tissue>
    </source>
</reference>
<dbReference type="AlphaFoldDB" id="Q3UUK6"/>
<name>Q3UUK6_MOUSE</name>
<evidence type="ECO:0000313" key="3">
    <source>
        <dbReference type="MGI" id="MGI:94901"/>
    </source>
</evidence>
<evidence type="ECO:0000313" key="2">
    <source>
        <dbReference type="EMBL" id="BAE23619.1"/>
    </source>
</evidence>
<organism evidence="2">
    <name type="scientific">Mus musculus</name>
    <name type="common">Mouse</name>
    <dbReference type="NCBI Taxonomy" id="10090"/>
    <lineage>
        <taxon>Eukaryota</taxon>
        <taxon>Metazoa</taxon>
        <taxon>Chordata</taxon>
        <taxon>Craniata</taxon>
        <taxon>Vertebrata</taxon>
        <taxon>Euteleostomi</taxon>
        <taxon>Mammalia</taxon>
        <taxon>Eutheria</taxon>
        <taxon>Euarchontoglires</taxon>
        <taxon>Glires</taxon>
        <taxon>Rodentia</taxon>
        <taxon>Myomorpha</taxon>
        <taxon>Muroidea</taxon>
        <taxon>Muridae</taxon>
        <taxon>Murinae</taxon>
        <taxon>Mus</taxon>
        <taxon>Mus</taxon>
    </lineage>
</organism>
<dbReference type="AGR" id="MGI:94901"/>
<gene>
    <name evidence="3" type="primary">Dlx1</name>
</gene>
<reference evidence="2" key="6">
    <citation type="submission" date="2004-03" db="EMBL/GenBank/DDBJ databases">
        <authorList>
            <person name="Arakawa T."/>
            <person name="Carninci P."/>
            <person name="Fukuda S."/>
            <person name="Hashizume W."/>
            <person name="Hayashida K."/>
            <person name="Hori F."/>
            <person name="Iida J."/>
            <person name="Imamura K."/>
            <person name="Imotani K."/>
            <person name="Itoh M."/>
            <person name="Kanagawa S."/>
            <person name="Kawai J."/>
            <person name="Kojima M."/>
            <person name="Konno H."/>
            <person name="Murata M."/>
            <person name="Nakamura M."/>
            <person name="Ninomiya N."/>
            <person name="Nishiyori H."/>
            <person name="Nomura K."/>
            <person name="Ohno M."/>
            <person name="Sakazume N."/>
            <person name="Sano H."/>
            <person name="Sasaki D."/>
            <person name="Shibata K."/>
            <person name="Shiraki T."/>
            <person name="Tagami M."/>
            <person name="Tagami Y."/>
            <person name="Waki K."/>
            <person name="Watahiki A."/>
            <person name="Muramatsu M."/>
            <person name="Hayashizaki Y."/>
        </authorList>
    </citation>
    <scope>NUCLEOTIDE SEQUENCE</scope>
    <source>
        <strain evidence="2">C57BL/6J</strain>
        <tissue evidence="2">Hypothalamus</tissue>
    </source>
</reference>
<keyword evidence="1" id="KW-0812">Transmembrane</keyword>
<dbReference type="EMBL" id="AK138311">
    <property type="protein sequence ID" value="BAE23619.1"/>
    <property type="molecule type" value="mRNA"/>
</dbReference>
<reference evidence="2" key="4">
    <citation type="journal article" date="2001" name="Nature">
        <title>Functional annotation of a full-length mouse cDNA collection.</title>
        <authorList>
            <consortium name="The RIKEN Genome Exploration Research Group Phase II Team and the FANTOM Consortium"/>
        </authorList>
    </citation>
    <scope>NUCLEOTIDE SEQUENCE</scope>
    <source>
        <strain evidence="2">C57BL/6J</strain>
        <tissue evidence="2">Hypothalamus</tissue>
    </source>
</reference>
<dbReference type="UCSC" id="uc008kaw.2">
    <property type="organism name" value="mouse"/>
</dbReference>
<dbReference type="MGI" id="MGI:94901">
    <property type="gene designation" value="Dlx1"/>
</dbReference>
<accession>Q3UUK6</accession>
<reference evidence="2" key="5">
    <citation type="journal article" date="2002" name="Nature">
        <title>Analysis of the mouse transcriptome based on functional annotation of 60,770 full-length cDNAs.</title>
        <authorList>
            <consortium name="The FANTOM Consortium and the RIKEN Genome Exploration Research Group Phase I and II Team"/>
        </authorList>
    </citation>
    <scope>NUCLEOTIDE SEQUENCE</scope>
    <source>
        <strain evidence="2">C57BL/6J</strain>
        <tissue evidence="2">Hypothalamus</tissue>
    </source>
</reference>